<dbReference type="InterPro" id="IPR007353">
    <property type="entry name" value="DUF421"/>
</dbReference>
<evidence type="ECO:0000256" key="3">
    <source>
        <dbReference type="ARBA" id="ARBA00022475"/>
    </source>
</evidence>
<dbReference type="Pfam" id="PF20730">
    <property type="entry name" value="YetF_N"/>
    <property type="match status" value="1"/>
</dbReference>
<comment type="subcellular location">
    <subcellularLocation>
        <location evidence="1">Cell membrane</location>
        <topology evidence="1">Multi-pass membrane protein</topology>
    </subcellularLocation>
</comment>
<evidence type="ECO:0000313" key="11">
    <source>
        <dbReference type="Proteomes" id="UP000321816"/>
    </source>
</evidence>
<feature type="transmembrane region" description="Helical" evidence="7">
    <location>
        <begin position="43"/>
        <end position="64"/>
    </location>
</feature>
<keyword evidence="3" id="KW-1003">Cell membrane</keyword>
<dbReference type="OrthoDB" id="9793799at2"/>
<keyword evidence="4 7" id="KW-0812">Transmembrane</keyword>
<evidence type="ECO:0000256" key="4">
    <source>
        <dbReference type="ARBA" id="ARBA00022692"/>
    </source>
</evidence>
<dbReference type="Proteomes" id="UP000321816">
    <property type="component" value="Chromosome"/>
</dbReference>
<dbReference type="Gene3D" id="3.30.240.20">
    <property type="entry name" value="bsu07140 like domains"/>
    <property type="match status" value="1"/>
</dbReference>
<evidence type="ECO:0000256" key="6">
    <source>
        <dbReference type="ARBA" id="ARBA00023136"/>
    </source>
</evidence>
<accession>A0A5C7FLA7</accession>
<keyword evidence="11" id="KW-1185">Reference proteome</keyword>
<feature type="transmembrane region" description="Helical" evidence="7">
    <location>
        <begin position="70"/>
        <end position="91"/>
    </location>
</feature>
<reference evidence="10 11" key="1">
    <citation type="submission" date="2024-01" db="EMBL/GenBank/DDBJ databases">
        <title>Complete Genome Sequence of Alkalicoccus halolimnae BZ-SZ-XJ29T, a Moderately Halophilic Bacterium Isolated from a Salt Lake.</title>
        <authorList>
            <person name="Zhao B."/>
        </authorList>
    </citation>
    <scope>NUCLEOTIDE SEQUENCE [LARGE SCALE GENOMIC DNA]</scope>
    <source>
        <strain evidence="10 11">BZ-SZ-XJ29</strain>
    </source>
</reference>
<evidence type="ECO:0000313" key="10">
    <source>
        <dbReference type="EMBL" id="WWD79854.1"/>
    </source>
</evidence>
<feature type="transmembrane region" description="Helical" evidence="7">
    <location>
        <begin position="12"/>
        <end position="31"/>
    </location>
</feature>
<dbReference type="Pfam" id="PF04239">
    <property type="entry name" value="DUF421"/>
    <property type="match status" value="1"/>
</dbReference>
<evidence type="ECO:0000256" key="7">
    <source>
        <dbReference type="SAM" id="Phobius"/>
    </source>
</evidence>
<feature type="domain" description="YetF-like N-terminal transmembrane" evidence="9">
    <location>
        <begin position="14"/>
        <end position="82"/>
    </location>
</feature>
<dbReference type="GO" id="GO:0005886">
    <property type="term" value="C:plasma membrane"/>
    <property type="evidence" value="ECO:0007669"/>
    <property type="project" value="UniProtKB-SubCell"/>
</dbReference>
<dbReference type="AlphaFoldDB" id="A0A5C7FLA7"/>
<sequence length="167" mass="18597">MFFDDWQGIYRTIIIAFCVYPLLILMLRISGKRTLSKMNMFDFIITIALGSTVATILLDANIAYAEGMTAIAMLILLQFLATWLSVHAAFFNSLIKGEPRLLFYEGTFMDGAMKKERIKEDEIKQAVRTNGHVSLNTVQAVVLETDGSLSVMGKSESSSESVLPSEK</sequence>
<evidence type="ECO:0000259" key="9">
    <source>
        <dbReference type="Pfam" id="PF20730"/>
    </source>
</evidence>
<evidence type="ECO:0000256" key="2">
    <source>
        <dbReference type="ARBA" id="ARBA00006448"/>
    </source>
</evidence>
<protein>
    <submittedName>
        <fullName evidence="10">YetF domain-containing protein</fullName>
    </submittedName>
</protein>
<evidence type="ECO:0000259" key="8">
    <source>
        <dbReference type="Pfam" id="PF04239"/>
    </source>
</evidence>
<dbReference type="InterPro" id="IPR023090">
    <property type="entry name" value="UPF0702_alpha/beta_dom_sf"/>
</dbReference>
<dbReference type="KEGG" id="ahal:FTX54_015880"/>
<evidence type="ECO:0000256" key="1">
    <source>
        <dbReference type="ARBA" id="ARBA00004651"/>
    </source>
</evidence>
<dbReference type="RefSeq" id="WP_147802681.1">
    <property type="nucleotide sequence ID" value="NZ_CP144914.1"/>
</dbReference>
<organism evidence="10 11">
    <name type="scientific">Alkalicoccus halolimnae</name>
    <dbReference type="NCBI Taxonomy" id="1667239"/>
    <lineage>
        <taxon>Bacteria</taxon>
        <taxon>Bacillati</taxon>
        <taxon>Bacillota</taxon>
        <taxon>Bacilli</taxon>
        <taxon>Bacillales</taxon>
        <taxon>Bacillaceae</taxon>
        <taxon>Alkalicoccus</taxon>
    </lineage>
</organism>
<keyword evidence="5 7" id="KW-1133">Transmembrane helix</keyword>
<gene>
    <name evidence="10" type="ORF">FTX54_015880</name>
</gene>
<comment type="similarity">
    <text evidence="2">Belongs to the UPF0702 family.</text>
</comment>
<evidence type="ECO:0000256" key="5">
    <source>
        <dbReference type="ARBA" id="ARBA00022989"/>
    </source>
</evidence>
<dbReference type="EMBL" id="CP144914">
    <property type="protein sequence ID" value="WWD79854.1"/>
    <property type="molecule type" value="Genomic_DNA"/>
</dbReference>
<dbReference type="InterPro" id="IPR048454">
    <property type="entry name" value="YetF_N"/>
</dbReference>
<dbReference type="PANTHER" id="PTHR34582">
    <property type="entry name" value="UPF0702 TRANSMEMBRANE PROTEIN YCAP"/>
    <property type="match status" value="1"/>
</dbReference>
<feature type="domain" description="YetF C-terminal" evidence="8">
    <location>
        <begin position="87"/>
        <end position="157"/>
    </location>
</feature>
<keyword evidence="6 7" id="KW-0472">Membrane</keyword>
<proteinExistence type="inferred from homology"/>
<name>A0A5C7FLA7_9BACI</name>
<dbReference type="PANTHER" id="PTHR34582:SF6">
    <property type="entry name" value="UPF0702 TRANSMEMBRANE PROTEIN YCAP"/>
    <property type="match status" value="1"/>
</dbReference>